<keyword evidence="2" id="KW-0479">Metal-binding</keyword>
<evidence type="ECO:0000313" key="13">
    <source>
        <dbReference type="EMBL" id="GBP01368.1"/>
    </source>
</evidence>
<evidence type="ECO:0000256" key="6">
    <source>
        <dbReference type="ARBA" id="ARBA00023015"/>
    </source>
</evidence>
<dbReference type="GO" id="GO:0000981">
    <property type="term" value="F:DNA-binding transcription factor activity, RNA polymerase II-specific"/>
    <property type="evidence" value="ECO:0007669"/>
    <property type="project" value="TreeGrafter"/>
</dbReference>
<evidence type="ECO:0000259" key="12">
    <source>
        <dbReference type="PROSITE" id="PS50157"/>
    </source>
</evidence>
<protein>
    <submittedName>
        <fullName evidence="13">Zinc finger and SCAN domain-containing protein 22</fullName>
    </submittedName>
</protein>
<proteinExistence type="predicted"/>
<keyword evidence="9" id="KW-0539">Nucleus</keyword>
<evidence type="ECO:0000256" key="9">
    <source>
        <dbReference type="ARBA" id="ARBA00023242"/>
    </source>
</evidence>
<dbReference type="FunFam" id="3.30.160.60:FF:000100">
    <property type="entry name" value="Zinc finger 45-like"/>
    <property type="match status" value="1"/>
</dbReference>
<dbReference type="InterPro" id="IPR013087">
    <property type="entry name" value="Znf_C2H2_type"/>
</dbReference>
<name>A0A4C1SJK1_EUMVA</name>
<feature type="region of interest" description="Disordered" evidence="11">
    <location>
        <begin position="206"/>
        <end position="290"/>
    </location>
</feature>
<evidence type="ECO:0000256" key="11">
    <source>
        <dbReference type="SAM" id="MobiDB-lite"/>
    </source>
</evidence>
<keyword evidence="14" id="KW-1185">Reference proteome</keyword>
<dbReference type="Gene3D" id="3.30.160.60">
    <property type="entry name" value="Classic Zinc Finger"/>
    <property type="match status" value="3"/>
</dbReference>
<accession>A0A4C1SJK1</accession>
<dbReference type="PANTHER" id="PTHR24394">
    <property type="entry name" value="ZINC FINGER PROTEIN"/>
    <property type="match status" value="1"/>
</dbReference>
<keyword evidence="8" id="KW-0804">Transcription</keyword>
<dbReference type="Pfam" id="PF00096">
    <property type="entry name" value="zf-C2H2"/>
    <property type="match status" value="2"/>
</dbReference>
<keyword evidence="7" id="KW-0238">DNA-binding</keyword>
<keyword evidence="3" id="KW-0677">Repeat</keyword>
<dbReference type="PROSITE" id="PS50157">
    <property type="entry name" value="ZINC_FINGER_C2H2_2"/>
    <property type="match status" value="2"/>
</dbReference>
<keyword evidence="6" id="KW-0805">Transcription regulation</keyword>
<evidence type="ECO:0000313" key="14">
    <source>
        <dbReference type="Proteomes" id="UP000299102"/>
    </source>
</evidence>
<feature type="compositionally biased region" description="Basic residues" evidence="11">
    <location>
        <begin position="277"/>
        <end position="290"/>
    </location>
</feature>
<dbReference type="GO" id="GO:0008270">
    <property type="term" value="F:zinc ion binding"/>
    <property type="evidence" value="ECO:0007669"/>
    <property type="project" value="UniProtKB-KW"/>
</dbReference>
<gene>
    <name evidence="13" type="primary">ZSCAN22</name>
    <name evidence="13" type="ORF">EVAR_102164_1</name>
</gene>
<dbReference type="PANTHER" id="PTHR24394:SF29">
    <property type="entry name" value="MYONEURIN"/>
    <property type="match status" value="1"/>
</dbReference>
<keyword evidence="4 10" id="KW-0863">Zinc-finger</keyword>
<reference evidence="13 14" key="1">
    <citation type="journal article" date="2019" name="Commun. Biol.">
        <title>The bagworm genome reveals a unique fibroin gene that provides high tensile strength.</title>
        <authorList>
            <person name="Kono N."/>
            <person name="Nakamura H."/>
            <person name="Ohtoshi R."/>
            <person name="Tomita M."/>
            <person name="Numata K."/>
            <person name="Arakawa K."/>
        </authorList>
    </citation>
    <scope>NUCLEOTIDE SEQUENCE [LARGE SCALE GENOMIC DNA]</scope>
</reference>
<dbReference type="FunFam" id="3.30.160.60:FF:000322">
    <property type="entry name" value="GDNF-inducible zinc finger protein 1"/>
    <property type="match status" value="1"/>
</dbReference>
<comment type="caution">
    <text evidence="13">The sequence shown here is derived from an EMBL/GenBank/DDBJ whole genome shotgun (WGS) entry which is preliminary data.</text>
</comment>
<dbReference type="GO" id="GO:0005634">
    <property type="term" value="C:nucleus"/>
    <property type="evidence" value="ECO:0007669"/>
    <property type="project" value="UniProtKB-SubCell"/>
</dbReference>
<dbReference type="Proteomes" id="UP000299102">
    <property type="component" value="Unassembled WGS sequence"/>
</dbReference>
<organism evidence="13 14">
    <name type="scientific">Eumeta variegata</name>
    <name type="common">Bagworm moth</name>
    <name type="synonym">Eumeta japonica</name>
    <dbReference type="NCBI Taxonomy" id="151549"/>
    <lineage>
        <taxon>Eukaryota</taxon>
        <taxon>Metazoa</taxon>
        <taxon>Ecdysozoa</taxon>
        <taxon>Arthropoda</taxon>
        <taxon>Hexapoda</taxon>
        <taxon>Insecta</taxon>
        <taxon>Pterygota</taxon>
        <taxon>Neoptera</taxon>
        <taxon>Endopterygota</taxon>
        <taxon>Lepidoptera</taxon>
        <taxon>Glossata</taxon>
        <taxon>Ditrysia</taxon>
        <taxon>Tineoidea</taxon>
        <taxon>Psychidae</taxon>
        <taxon>Oiketicinae</taxon>
        <taxon>Eumeta</taxon>
    </lineage>
</organism>
<dbReference type="PROSITE" id="PS00028">
    <property type="entry name" value="ZINC_FINGER_C2H2_1"/>
    <property type="match status" value="2"/>
</dbReference>
<feature type="compositionally biased region" description="Basic residues" evidence="11">
    <location>
        <begin position="213"/>
        <end position="225"/>
    </location>
</feature>
<evidence type="ECO:0000256" key="4">
    <source>
        <dbReference type="ARBA" id="ARBA00022771"/>
    </source>
</evidence>
<evidence type="ECO:0000256" key="2">
    <source>
        <dbReference type="ARBA" id="ARBA00022723"/>
    </source>
</evidence>
<comment type="subcellular location">
    <subcellularLocation>
        <location evidence="1">Nucleus</location>
    </subcellularLocation>
</comment>
<dbReference type="SUPFAM" id="SSF57667">
    <property type="entry name" value="beta-beta-alpha zinc fingers"/>
    <property type="match status" value="2"/>
</dbReference>
<feature type="domain" description="C2H2-type" evidence="12">
    <location>
        <begin position="134"/>
        <end position="161"/>
    </location>
</feature>
<dbReference type="EMBL" id="BGZK01003443">
    <property type="protein sequence ID" value="GBP01368.1"/>
    <property type="molecule type" value="Genomic_DNA"/>
</dbReference>
<dbReference type="AlphaFoldDB" id="A0A4C1SJK1"/>
<evidence type="ECO:0000256" key="10">
    <source>
        <dbReference type="PROSITE-ProRule" id="PRU00042"/>
    </source>
</evidence>
<evidence type="ECO:0000256" key="7">
    <source>
        <dbReference type="ARBA" id="ARBA00023125"/>
    </source>
</evidence>
<keyword evidence="5" id="KW-0862">Zinc</keyword>
<evidence type="ECO:0000256" key="1">
    <source>
        <dbReference type="ARBA" id="ARBA00004123"/>
    </source>
</evidence>
<sequence>MKPSPAEGPWRPWQQVLNRRTSFEHRLMRLVVFGARRRFITSRFALLHQSIIVRVLVHTVALLALYVTESFSFVLLVSGDFAYTGEKPLKCSECKTFRRHSTLCQHMKKHRGIRNHVATFANKGFTRFPSEKPFECQYCDRRFTQQSALIYHRRTHTGEKPYSCKLCPARFTTSSARNNHVLTHTGTKKYVCTICYRVAPPHRVAGPREQAHRLRGQRHIQKHLKTHEAKGETDSMNSENSAEAAVDGTRASRRKSSQAPDDEQPDQPPPATISSSRRTRPPRRKTAARR</sequence>
<dbReference type="OrthoDB" id="8117402at2759"/>
<evidence type="ECO:0000256" key="5">
    <source>
        <dbReference type="ARBA" id="ARBA00022833"/>
    </source>
</evidence>
<dbReference type="SMART" id="SM00355">
    <property type="entry name" value="ZnF_C2H2"/>
    <property type="match status" value="4"/>
</dbReference>
<dbReference type="InterPro" id="IPR036236">
    <property type="entry name" value="Znf_C2H2_sf"/>
</dbReference>
<evidence type="ECO:0000256" key="8">
    <source>
        <dbReference type="ARBA" id="ARBA00023163"/>
    </source>
</evidence>
<evidence type="ECO:0000256" key="3">
    <source>
        <dbReference type="ARBA" id="ARBA00022737"/>
    </source>
</evidence>
<dbReference type="STRING" id="151549.A0A4C1SJK1"/>
<feature type="domain" description="C2H2-type" evidence="12">
    <location>
        <begin position="162"/>
        <end position="189"/>
    </location>
</feature>
<dbReference type="GO" id="GO:0003677">
    <property type="term" value="F:DNA binding"/>
    <property type="evidence" value="ECO:0007669"/>
    <property type="project" value="UniProtKB-KW"/>
</dbReference>